<dbReference type="EMBL" id="VYYT01000732">
    <property type="protein sequence ID" value="KAK2729997.1"/>
    <property type="molecule type" value="Genomic_DNA"/>
</dbReference>
<feature type="transmembrane region" description="Helical" evidence="2">
    <location>
        <begin position="117"/>
        <end position="137"/>
    </location>
</feature>
<evidence type="ECO:0000313" key="4">
    <source>
        <dbReference type="Proteomes" id="UP001281614"/>
    </source>
</evidence>
<protein>
    <submittedName>
        <fullName evidence="3">Uncharacterized protein</fullName>
    </submittedName>
</protein>
<dbReference type="Proteomes" id="UP001281614">
    <property type="component" value="Unassembled WGS sequence"/>
</dbReference>
<evidence type="ECO:0000256" key="1">
    <source>
        <dbReference type="SAM" id="MobiDB-lite"/>
    </source>
</evidence>
<feature type="compositionally biased region" description="Pro residues" evidence="1">
    <location>
        <begin position="17"/>
        <end position="32"/>
    </location>
</feature>
<keyword evidence="2" id="KW-0812">Transmembrane</keyword>
<feature type="compositionally biased region" description="Polar residues" evidence="1">
    <location>
        <begin position="39"/>
        <end position="55"/>
    </location>
</feature>
<reference evidence="3" key="1">
    <citation type="submission" date="2023-02" db="EMBL/GenBank/DDBJ databases">
        <title>Colletotrichum kahawae CIFC_Que2 genome sequencing and assembly.</title>
        <authorList>
            <person name="Baroncelli R."/>
        </authorList>
    </citation>
    <scope>NUCLEOTIDE SEQUENCE</scope>
    <source>
        <strain evidence="3">CIFC_Que2</strain>
    </source>
</reference>
<dbReference type="AlphaFoldDB" id="A0AAD9Y014"/>
<name>A0AAD9Y014_COLKA</name>
<proteinExistence type="predicted"/>
<evidence type="ECO:0000313" key="3">
    <source>
        <dbReference type="EMBL" id="KAK2729997.1"/>
    </source>
</evidence>
<sequence length="191" mass="20230">MGEAEVSDGSARAPFLFLPPPNPILSPPPSSPPIESAAAHQSTRCQPAQPSQSRFGPSPGHPQHPKSVPTSRTGAVQSVTVPLPVRPLSFRLGLVSGPHAPAPVPVSLNSHTHSRTAPHCCCLVLLVLLMLLLLPLLGDPSIHPSFPVLRVVPPLFLSLNLFSLFTLVAKITILSLIFDPSYPSPSTGRIR</sequence>
<keyword evidence="4" id="KW-1185">Reference proteome</keyword>
<organism evidence="3 4">
    <name type="scientific">Colletotrichum kahawae</name>
    <name type="common">Coffee berry disease fungus</name>
    <dbReference type="NCBI Taxonomy" id="34407"/>
    <lineage>
        <taxon>Eukaryota</taxon>
        <taxon>Fungi</taxon>
        <taxon>Dikarya</taxon>
        <taxon>Ascomycota</taxon>
        <taxon>Pezizomycotina</taxon>
        <taxon>Sordariomycetes</taxon>
        <taxon>Hypocreomycetidae</taxon>
        <taxon>Glomerellales</taxon>
        <taxon>Glomerellaceae</taxon>
        <taxon>Colletotrichum</taxon>
        <taxon>Colletotrichum gloeosporioides species complex</taxon>
    </lineage>
</organism>
<feature type="transmembrane region" description="Helical" evidence="2">
    <location>
        <begin position="157"/>
        <end position="178"/>
    </location>
</feature>
<gene>
    <name evidence="3" type="ORF">CKAH01_09906</name>
</gene>
<keyword evidence="2" id="KW-0472">Membrane</keyword>
<comment type="caution">
    <text evidence="3">The sequence shown here is derived from an EMBL/GenBank/DDBJ whole genome shotgun (WGS) entry which is preliminary data.</text>
</comment>
<accession>A0AAD9Y014</accession>
<feature type="region of interest" description="Disordered" evidence="1">
    <location>
        <begin position="1"/>
        <end position="74"/>
    </location>
</feature>
<evidence type="ECO:0000256" key="2">
    <source>
        <dbReference type="SAM" id="Phobius"/>
    </source>
</evidence>
<keyword evidence="2" id="KW-1133">Transmembrane helix</keyword>